<name>A0A7G5H3F8_9BACT</name>
<evidence type="ECO:0000313" key="2">
    <source>
        <dbReference type="EMBL" id="QMW05650.1"/>
    </source>
</evidence>
<gene>
    <name evidence="2" type="ORF">H3H32_12530</name>
</gene>
<dbReference type="PROSITE" id="PS51379">
    <property type="entry name" value="4FE4S_FER_2"/>
    <property type="match status" value="1"/>
</dbReference>
<dbReference type="SUPFAM" id="SSF51971">
    <property type="entry name" value="Nucleotide-binding domain"/>
    <property type="match status" value="2"/>
</dbReference>
<protein>
    <submittedName>
        <fullName evidence="2">NAD(P)-dependent oxidoreductase</fullName>
    </submittedName>
</protein>
<dbReference type="InterPro" id="IPR036188">
    <property type="entry name" value="FAD/NAD-bd_sf"/>
</dbReference>
<dbReference type="PRINTS" id="PR00419">
    <property type="entry name" value="ADXRDTASE"/>
</dbReference>
<dbReference type="KEGG" id="sfol:H3H32_12530"/>
<dbReference type="Pfam" id="PF14691">
    <property type="entry name" value="Fer4_20"/>
    <property type="match status" value="1"/>
</dbReference>
<dbReference type="Proteomes" id="UP000515369">
    <property type="component" value="Chromosome"/>
</dbReference>
<dbReference type="InterPro" id="IPR028261">
    <property type="entry name" value="DPD_II"/>
</dbReference>
<dbReference type="PANTHER" id="PTHR42783">
    <property type="entry name" value="GLUTAMATE SYNTHASE [NADPH] SMALL CHAIN"/>
    <property type="match status" value="1"/>
</dbReference>
<evidence type="ECO:0000259" key="1">
    <source>
        <dbReference type="PROSITE" id="PS51379"/>
    </source>
</evidence>
<dbReference type="InterPro" id="IPR023753">
    <property type="entry name" value="FAD/NAD-binding_dom"/>
</dbReference>
<dbReference type="GO" id="GO:0016491">
    <property type="term" value="F:oxidoreductase activity"/>
    <property type="evidence" value="ECO:0007669"/>
    <property type="project" value="InterPro"/>
</dbReference>
<dbReference type="RefSeq" id="WP_182463031.1">
    <property type="nucleotide sequence ID" value="NZ_CP059732.1"/>
</dbReference>
<sequence>MPILNNRLTAEQYEQNFSDIHPPFESREAALVEANRCLFCYDAPCTKRCPTSINIPKFIKQITTDNVKGSAYTIFDANIMGGGCSKVCPVEKLCEGSCVYNLLEEPPIPIAKLQRYSTEKAIAHKWPLFQRKPETGRKVAIVGAGPAGLSCAHVLSREGVDVTIYEKEAKGGGLMTYGIAAYKVTPEFCEDEVNFITSLGGIDIKYGQELGKDVSLADLQANYDAVYLGIGVGVARQLDIPGEDLAGVEDAIRFIYDIREKGYPSIPVGDKVAVIGLGMTAIDAATQAKRLGAKEVTIVYRRTQAEMPSTEVELNLAKLDGCNIIWLASPKEILGENGQVTQLICNVMELGVPDASGRRSPVETGETITLNVDMVIKAAGQVPYEALVSSNQLNHWSGKIAIDSNCATNIPAVFAGGDCVNGGKEVVDAVQAGKDGARAILNFIKSE</sequence>
<dbReference type="SUPFAM" id="SSF46548">
    <property type="entry name" value="alpha-helical ferredoxin"/>
    <property type="match status" value="1"/>
</dbReference>
<organism evidence="2 3">
    <name type="scientific">Spirosoma foliorum</name>
    <dbReference type="NCBI Taxonomy" id="2710596"/>
    <lineage>
        <taxon>Bacteria</taxon>
        <taxon>Pseudomonadati</taxon>
        <taxon>Bacteroidota</taxon>
        <taxon>Cytophagia</taxon>
        <taxon>Cytophagales</taxon>
        <taxon>Cytophagaceae</taxon>
        <taxon>Spirosoma</taxon>
    </lineage>
</organism>
<dbReference type="GO" id="GO:0051536">
    <property type="term" value="F:iron-sulfur cluster binding"/>
    <property type="evidence" value="ECO:0007669"/>
    <property type="project" value="InterPro"/>
</dbReference>
<accession>A0A7G5H3F8</accession>
<dbReference type="InterPro" id="IPR017896">
    <property type="entry name" value="4Fe4S_Fe-S-bd"/>
</dbReference>
<dbReference type="InterPro" id="IPR009051">
    <property type="entry name" value="Helical_ferredxn"/>
</dbReference>
<proteinExistence type="predicted"/>
<feature type="domain" description="4Fe-4S ferredoxin-type" evidence="1">
    <location>
        <begin position="28"/>
        <end position="58"/>
    </location>
</feature>
<dbReference type="Pfam" id="PF07992">
    <property type="entry name" value="Pyr_redox_2"/>
    <property type="match status" value="1"/>
</dbReference>
<dbReference type="AlphaFoldDB" id="A0A7G5H3F8"/>
<dbReference type="PANTHER" id="PTHR42783:SF3">
    <property type="entry name" value="GLUTAMATE SYNTHASE [NADPH] SMALL CHAIN-RELATED"/>
    <property type="match status" value="1"/>
</dbReference>
<reference evidence="2 3" key="1">
    <citation type="submission" date="2020-07" db="EMBL/GenBank/DDBJ databases">
        <title>Spirosoma foliorum sp. nov., isolated from the leaves on the Nejang mountain Korea, Republic of.</title>
        <authorList>
            <person name="Ho H."/>
            <person name="Lee Y.-J."/>
            <person name="Nurcahyanto D.-A."/>
            <person name="Kim S.-G."/>
        </authorList>
    </citation>
    <scope>NUCLEOTIDE SEQUENCE [LARGE SCALE GENOMIC DNA]</scope>
    <source>
        <strain evidence="2 3">PL0136</strain>
    </source>
</reference>
<evidence type="ECO:0000313" key="3">
    <source>
        <dbReference type="Proteomes" id="UP000515369"/>
    </source>
</evidence>
<dbReference type="Gene3D" id="1.10.1060.10">
    <property type="entry name" value="Alpha-helical ferredoxin"/>
    <property type="match status" value="1"/>
</dbReference>
<dbReference type="EMBL" id="CP059732">
    <property type="protein sequence ID" value="QMW05650.1"/>
    <property type="molecule type" value="Genomic_DNA"/>
</dbReference>
<keyword evidence="3" id="KW-1185">Reference proteome</keyword>
<dbReference type="Gene3D" id="3.50.50.60">
    <property type="entry name" value="FAD/NAD(P)-binding domain"/>
    <property type="match status" value="2"/>
</dbReference>